<dbReference type="Proteomes" id="UP000177555">
    <property type="component" value="Unassembled WGS sequence"/>
</dbReference>
<dbReference type="GO" id="GO:0006355">
    <property type="term" value="P:regulation of DNA-templated transcription"/>
    <property type="evidence" value="ECO:0007669"/>
    <property type="project" value="InterPro"/>
</dbReference>
<accession>A0A1F5JHJ4</accession>
<proteinExistence type="predicted"/>
<gene>
    <name evidence="1" type="ORF">A2867_04085</name>
</gene>
<comment type="caution">
    <text evidence="1">The sequence shown here is derived from an EMBL/GenBank/DDBJ whole genome shotgun (WGS) entry which is preliminary data.</text>
</comment>
<evidence type="ECO:0008006" key="3">
    <source>
        <dbReference type="Google" id="ProtNLM"/>
    </source>
</evidence>
<organism evidence="1 2">
    <name type="scientific">Candidatus Daviesbacteria bacterium RIFCSPHIGHO2_01_FULL_40_11</name>
    <dbReference type="NCBI Taxonomy" id="1797762"/>
    <lineage>
        <taxon>Bacteria</taxon>
        <taxon>Candidatus Daviesiibacteriota</taxon>
    </lineage>
</organism>
<dbReference type="InterPro" id="IPR013321">
    <property type="entry name" value="Arc_rbn_hlx_hlx"/>
</dbReference>
<dbReference type="SUPFAM" id="SSF47598">
    <property type="entry name" value="Ribbon-helix-helix"/>
    <property type="match status" value="1"/>
</dbReference>
<evidence type="ECO:0000313" key="1">
    <source>
        <dbReference type="EMBL" id="OGE28028.1"/>
    </source>
</evidence>
<protein>
    <recommendedName>
        <fullName evidence="3">CopG family transcriptional regulator</fullName>
    </recommendedName>
</protein>
<dbReference type="InterPro" id="IPR010985">
    <property type="entry name" value="Ribbon_hlx_hlx"/>
</dbReference>
<dbReference type="EMBL" id="MFCP01000024">
    <property type="protein sequence ID" value="OGE28028.1"/>
    <property type="molecule type" value="Genomic_DNA"/>
</dbReference>
<evidence type="ECO:0000313" key="2">
    <source>
        <dbReference type="Proteomes" id="UP000177555"/>
    </source>
</evidence>
<dbReference type="Gene3D" id="1.10.1220.10">
    <property type="entry name" value="Met repressor-like"/>
    <property type="match status" value="1"/>
</dbReference>
<sequence>MHTERKEDKTVVGIYLSPELAMALKLQAIVEKRTMSDIGKDAVVNYLSNQTRQSGTLDEVSRLVDKVREEMAQITGKPQASP</sequence>
<reference evidence="1 2" key="1">
    <citation type="journal article" date="2016" name="Nat. Commun.">
        <title>Thousands of microbial genomes shed light on interconnected biogeochemical processes in an aquifer system.</title>
        <authorList>
            <person name="Anantharaman K."/>
            <person name="Brown C.T."/>
            <person name="Hug L.A."/>
            <person name="Sharon I."/>
            <person name="Castelle C.J."/>
            <person name="Probst A.J."/>
            <person name="Thomas B.C."/>
            <person name="Singh A."/>
            <person name="Wilkins M.J."/>
            <person name="Karaoz U."/>
            <person name="Brodie E.L."/>
            <person name="Williams K.H."/>
            <person name="Hubbard S.S."/>
            <person name="Banfield J.F."/>
        </authorList>
    </citation>
    <scope>NUCLEOTIDE SEQUENCE [LARGE SCALE GENOMIC DNA]</scope>
</reference>
<dbReference type="AlphaFoldDB" id="A0A1F5JHJ4"/>
<name>A0A1F5JHJ4_9BACT</name>